<dbReference type="Proteomes" id="UP001551675">
    <property type="component" value="Unassembled WGS sequence"/>
</dbReference>
<comment type="caution">
    <text evidence="1">The sequence shown here is derived from an EMBL/GenBank/DDBJ whole genome shotgun (WGS) entry which is preliminary data.</text>
</comment>
<reference evidence="1 2" key="1">
    <citation type="submission" date="2024-06" db="EMBL/GenBank/DDBJ databases">
        <title>The Natural Products Discovery Center: Release of the First 8490 Sequenced Strains for Exploring Actinobacteria Biosynthetic Diversity.</title>
        <authorList>
            <person name="Kalkreuter E."/>
            <person name="Kautsar S.A."/>
            <person name="Yang D."/>
            <person name="Bader C.D."/>
            <person name="Teijaro C.N."/>
            <person name="Fluegel L."/>
            <person name="Davis C.M."/>
            <person name="Simpson J.R."/>
            <person name="Lauterbach L."/>
            <person name="Steele A.D."/>
            <person name="Gui C."/>
            <person name="Meng S."/>
            <person name="Li G."/>
            <person name="Viehrig K."/>
            <person name="Ye F."/>
            <person name="Su P."/>
            <person name="Kiefer A.F."/>
            <person name="Nichols A."/>
            <person name="Cepeda A.J."/>
            <person name="Yan W."/>
            <person name="Fan B."/>
            <person name="Jiang Y."/>
            <person name="Adhikari A."/>
            <person name="Zheng C.-J."/>
            <person name="Schuster L."/>
            <person name="Cowan T.M."/>
            <person name="Smanski M.J."/>
            <person name="Chevrette M.G."/>
            <person name="De Carvalho L.P.S."/>
            <person name="Shen B."/>
        </authorList>
    </citation>
    <scope>NUCLEOTIDE SEQUENCE [LARGE SCALE GENOMIC DNA]</scope>
    <source>
        <strain evidence="1 2">NPDC050100</strain>
    </source>
</reference>
<name>A0ABV3GNS0_MICGL</name>
<protein>
    <submittedName>
        <fullName evidence="1">Uncharacterized protein</fullName>
    </submittedName>
</protein>
<keyword evidence="2" id="KW-1185">Reference proteome</keyword>
<gene>
    <name evidence="1" type="ORF">AB0I59_32165</name>
</gene>
<evidence type="ECO:0000313" key="1">
    <source>
        <dbReference type="EMBL" id="MEV0973281.1"/>
    </source>
</evidence>
<proteinExistence type="predicted"/>
<dbReference type="RefSeq" id="WP_228642974.1">
    <property type="nucleotide sequence ID" value="NZ_JBFALK010000021.1"/>
</dbReference>
<organism evidence="1 2">
    <name type="scientific">Microtetraspora glauca</name>
    <dbReference type="NCBI Taxonomy" id="1996"/>
    <lineage>
        <taxon>Bacteria</taxon>
        <taxon>Bacillati</taxon>
        <taxon>Actinomycetota</taxon>
        <taxon>Actinomycetes</taxon>
        <taxon>Streptosporangiales</taxon>
        <taxon>Streptosporangiaceae</taxon>
        <taxon>Microtetraspora</taxon>
    </lineage>
</organism>
<accession>A0ABV3GNS0</accession>
<dbReference type="EMBL" id="JBFALK010000021">
    <property type="protein sequence ID" value="MEV0973281.1"/>
    <property type="molecule type" value="Genomic_DNA"/>
</dbReference>
<sequence>MSRLIDRMIDRIVPKTTASACDYRDVCNAAGHPGLWWRECCAQTGCKWTYVGSC</sequence>
<evidence type="ECO:0000313" key="2">
    <source>
        <dbReference type="Proteomes" id="UP001551675"/>
    </source>
</evidence>